<dbReference type="InterPro" id="IPR056507">
    <property type="entry name" value="wHTH-HSP90_Na-assoc"/>
</dbReference>
<dbReference type="InterPro" id="IPR056506">
    <property type="entry name" value="iHD-CE"/>
</dbReference>
<evidence type="ECO:0000313" key="4">
    <source>
        <dbReference type="EMBL" id="NEC85844.1"/>
    </source>
</evidence>
<evidence type="ECO:0000259" key="1">
    <source>
        <dbReference type="Pfam" id="PF00656"/>
    </source>
</evidence>
<dbReference type="Pfam" id="PF00656">
    <property type="entry name" value="Peptidase_C14"/>
    <property type="match status" value="1"/>
</dbReference>
<accession>A0A6B3BK15</accession>
<gene>
    <name evidence="4" type="ORF">G3I71_08420</name>
</gene>
<feature type="domain" description="wHTH-Hsp90 Na associated" evidence="3">
    <location>
        <begin position="1620"/>
        <end position="1668"/>
    </location>
</feature>
<dbReference type="EMBL" id="JAAGLU010000006">
    <property type="protein sequence ID" value="NEC85844.1"/>
    <property type="molecule type" value="Genomic_DNA"/>
</dbReference>
<feature type="domain" description="Peptidase C14 caspase" evidence="1">
    <location>
        <begin position="5"/>
        <end position="233"/>
    </location>
</feature>
<dbReference type="InterPro" id="IPR011600">
    <property type="entry name" value="Pept_C14_caspase"/>
</dbReference>
<reference evidence="4" key="1">
    <citation type="submission" date="2020-01" db="EMBL/GenBank/DDBJ databases">
        <title>Insect and environment-associated Actinomycetes.</title>
        <authorList>
            <person name="Currrie C."/>
            <person name="Chevrette M."/>
            <person name="Carlson C."/>
            <person name="Stubbendieck R."/>
            <person name="Wendt-Pienkowski E."/>
        </authorList>
    </citation>
    <scope>NUCLEOTIDE SEQUENCE</scope>
    <source>
        <strain evidence="4">SID12501</strain>
    </source>
</reference>
<comment type="caution">
    <text evidence="4">The sequence shown here is derived from an EMBL/GenBank/DDBJ whole genome shotgun (WGS) entry which is preliminary data.</text>
</comment>
<dbReference type="SUPFAM" id="SSF52129">
    <property type="entry name" value="Caspase-like"/>
    <property type="match status" value="1"/>
</dbReference>
<dbReference type="GO" id="GO:0004197">
    <property type="term" value="F:cysteine-type endopeptidase activity"/>
    <property type="evidence" value="ECO:0007669"/>
    <property type="project" value="InterPro"/>
</dbReference>
<proteinExistence type="predicted"/>
<dbReference type="GO" id="GO:0006508">
    <property type="term" value="P:proteolysis"/>
    <property type="evidence" value="ECO:0007669"/>
    <property type="project" value="InterPro"/>
</dbReference>
<dbReference type="InterPro" id="IPR029030">
    <property type="entry name" value="Caspase-like_dom_sf"/>
</dbReference>
<evidence type="ECO:0000259" key="3">
    <source>
        <dbReference type="Pfam" id="PF24410"/>
    </source>
</evidence>
<dbReference type="InterPro" id="IPR036890">
    <property type="entry name" value="HATPase_C_sf"/>
</dbReference>
<sequence>MTIRRSALLIGVGDTPRAASRFGSLAEPVTRDLEAMGTQLAASGYSVHTLGQGDDGQVERNDITTALEQATQEECELLLVYFTGHGVHVGGTDYLVPGNALAPTRGQQWSKAQLDSLLPVDMTSYLAGCRAESVVYVVDACRDSAPDDDSAGFGATTVRAPSKRLALLVGCDHGERCHYDATGSRFTRALAEALDPYAPQRTLAAVFRQAKERTTDYARRAGAQHPQVSCAPTDEPLSAFPELCEGTEIPLRWREDVEKASLWITGPGEEGPDAPMRERIAEFARECAVSVLKDRRRFDDPWNDPGLPTRTVRRVMPELLHGGADRSPVETGLLVALPFLREAMWARKLSRLSEVDPFDLDPVRQNENRSKMRNELQYVHESHPQLLRKARGHGRRGETEAHRALASWLAHRWVAEQLVDPPDSGGLELIGRLARALLGPGQDHQEQLDEVRWLLAKSIRFLADDPVDLPSYNRYLADAPTALTTAEERCPVRLWSVLGLVRLAGLLAADIRQFPDVLPDHVGVADPVRPADVVRTLHDQLEWANAANDLHLKMLCPHPALHEGLTDLVLRADTVLGALHTAREQQSGEFPERLPGRVTTRDLRPARRPHSEERVYSAPLLRFALAQDEIRELLMGHQLYGDRSLAVRELYQNAADACRYRELRWEYLKRKGGAPSKWTAEIRITQGREPSVDGHPGRAYIECRDNGVGMGRAQLEQTFSRAGRRFSQTRAFRQEQALWLEEDSELQLYPYSRFGIGVLSYFMIADEVTLVTREVDAEGSTARQALIVDISSSSGLFRIRRYEDKDGGDPIRDGGTLVRLMLSEPETGEELVSALDVLRRQVRLNEYELSLREEGGEPVVWPAGELRHPRSRDDRSLVAPLDARGHVWWVADRGMVLADGIVTSQDPFGYVINLTGPQAPQLSVNRNSLLSWDRNWATEELRLAVADLAGWEGLDLQWLWNLEDDMDSLARTVAAELAGSGLTLPVRRISVHHQPDVDLDSVGWFPDDRNLLPPEPLAVLHSTTDLTDLTDSWRLAVLRDQGVRVNDDVDSTVVLPEDLGGHPVPHPGDNKLLDKANRDITDLAAHIRTNGRTVAEALRALRRFAILGPRLQIPSVVADDTPSLDFVPEAVDLELLTWMTNRRAEWLPAAGQLFSISAETGLSIGHLLERCLQYAPLGLAAPDVPVADITANVATAREAELLAGWTKHQRSYSTDALPKDVLSVHIARLAEKLGLTSAEVLAQLRPWEFLGYQLPSEEQLLPAAPSWDQWEMFNRLWDPSEGRRTPTLQALLAEAARREITVDALLESVGDLAVQAGMRLPELSPRSAEARPLEENDLKLLTIDGDTNSPLPTQSIPIDVLALCYAPGGSMPGLGADFDYEPWGAFVSRLRRLEALGMSVPDDLEPLHQWLDFSPRDRIALLISSLDPGVPWTAVTLVCVAGGLGESLGDCLQRLTTHGPKLLKQVPVLPSSALSLTPGEGGSELLTGLTGITTGEPFRAAWKDITPFSLAKYAHEAGLTIDMALDQLAPYRALGALVPELTDEELTQVTGLEPDRHDLLALSSSMALKEPRDPSPIRPLELVALAARLGRTVQRVYERLSRYEPFGVALDIPHAPDTLPLWQDLVLLSEGLNGQEPALHGTVSAAQVESLARELDTDSGWVTERLRVYAAMFQLDVAETEATDNSNAPQEQAT</sequence>
<evidence type="ECO:0000259" key="2">
    <source>
        <dbReference type="Pfam" id="PF24401"/>
    </source>
</evidence>
<dbReference type="Pfam" id="PF24410">
    <property type="entry name" value="wHTH-HSP90_Na-assoc"/>
    <property type="match status" value="2"/>
</dbReference>
<evidence type="ECO:0008006" key="5">
    <source>
        <dbReference type="Google" id="ProtNLM"/>
    </source>
</evidence>
<dbReference type="RefSeq" id="WP_164313314.1">
    <property type="nucleotide sequence ID" value="NZ_JAAGLU010000006.1"/>
</dbReference>
<dbReference type="Gene3D" id="3.30.565.10">
    <property type="entry name" value="Histidine kinase-like ATPase, C-terminal domain"/>
    <property type="match status" value="1"/>
</dbReference>
<dbReference type="SUPFAM" id="SSF55874">
    <property type="entry name" value="ATPase domain of HSP90 chaperone/DNA topoisomerase II/histidine kinase"/>
    <property type="match status" value="1"/>
</dbReference>
<protein>
    <recommendedName>
        <fullName evidence="5">Caspase family protein</fullName>
    </recommendedName>
</protein>
<name>A0A6B3BK15_9ACTN</name>
<organism evidence="4">
    <name type="scientific">Streptomyces sp. SID12501</name>
    <dbReference type="NCBI Taxonomy" id="2706042"/>
    <lineage>
        <taxon>Bacteria</taxon>
        <taxon>Bacillati</taxon>
        <taxon>Actinomycetota</taxon>
        <taxon>Actinomycetes</taxon>
        <taxon>Kitasatosporales</taxon>
        <taxon>Streptomycetaceae</taxon>
        <taxon>Streptomyces</taxon>
    </lineage>
</organism>
<feature type="domain" description="iHD-CE" evidence="2">
    <location>
        <begin position="253"/>
        <end position="606"/>
    </location>
</feature>
<dbReference type="Gene3D" id="3.40.50.1460">
    <property type="match status" value="1"/>
</dbReference>
<dbReference type="Pfam" id="PF24401">
    <property type="entry name" value="iHD-CE"/>
    <property type="match status" value="1"/>
</dbReference>
<feature type="domain" description="wHTH-Hsp90 Na associated" evidence="3">
    <location>
        <begin position="1553"/>
        <end position="1603"/>
    </location>
</feature>